<evidence type="ECO:0000256" key="9">
    <source>
        <dbReference type="ARBA" id="ARBA00022842"/>
    </source>
</evidence>
<dbReference type="PANTHER" id="PTHR47545:SF2">
    <property type="entry name" value="CC-ADDING TRNA NUCLEOTIDYLTRANSFERASE"/>
    <property type="match status" value="1"/>
</dbReference>
<keyword evidence="7" id="KW-0479">Metal-binding</keyword>
<keyword evidence="8" id="KW-0547">Nucleotide-binding</keyword>
<evidence type="ECO:0000256" key="5">
    <source>
        <dbReference type="ARBA" id="ARBA00022694"/>
    </source>
</evidence>
<evidence type="ECO:0000256" key="7">
    <source>
        <dbReference type="ARBA" id="ARBA00022723"/>
    </source>
</evidence>
<dbReference type="NCBIfam" id="TIGR00277">
    <property type="entry name" value="HDIG"/>
    <property type="match status" value="1"/>
</dbReference>
<dbReference type="Proteomes" id="UP001149140">
    <property type="component" value="Unassembled WGS sequence"/>
</dbReference>
<dbReference type="Pfam" id="PF01966">
    <property type="entry name" value="HD"/>
    <property type="match status" value="1"/>
</dbReference>
<dbReference type="InterPro" id="IPR032828">
    <property type="entry name" value="PolyA_RNA-bd"/>
</dbReference>
<evidence type="ECO:0000259" key="13">
    <source>
        <dbReference type="Pfam" id="PF01966"/>
    </source>
</evidence>
<keyword evidence="10 11" id="KW-0694">RNA-binding</keyword>
<dbReference type="SUPFAM" id="SSF81891">
    <property type="entry name" value="Poly A polymerase C-terminal region-like"/>
    <property type="match status" value="1"/>
</dbReference>
<evidence type="ECO:0000259" key="12">
    <source>
        <dbReference type="Pfam" id="PF01743"/>
    </source>
</evidence>
<dbReference type="Gene3D" id="1.10.3090.10">
    <property type="entry name" value="cca-adding enzyme, domain 2"/>
    <property type="match status" value="1"/>
</dbReference>
<evidence type="ECO:0000256" key="4">
    <source>
        <dbReference type="ARBA" id="ARBA00022679"/>
    </source>
</evidence>
<protein>
    <submittedName>
        <fullName evidence="15">HD domain-containing protein</fullName>
    </submittedName>
</protein>
<dbReference type="GO" id="GO:0016779">
    <property type="term" value="F:nucleotidyltransferase activity"/>
    <property type="evidence" value="ECO:0007669"/>
    <property type="project" value="UniProtKB-KW"/>
</dbReference>
<gene>
    <name evidence="15" type="ORF">OM076_40460</name>
</gene>
<dbReference type="GO" id="GO:0000049">
    <property type="term" value="F:tRNA binding"/>
    <property type="evidence" value="ECO:0007669"/>
    <property type="project" value="UniProtKB-KW"/>
</dbReference>
<feature type="domain" description="tRNA nucleotidyltransferase/poly(A) polymerase RNA and SrmB- binding" evidence="14">
    <location>
        <begin position="155"/>
        <end position="214"/>
    </location>
</feature>
<evidence type="ECO:0000256" key="3">
    <source>
        <dbReference type="ARBA" id="ARBA00022555"/>
    </source>
</evidence>
<dbReference type="SUPFAM" id="SSF81301">
    <property type="entry name" value="Nucleotidyltransferase"/>
    <property type="match status" value="1"/>
</dbReference>
<dbReference type="GO" id="GO:0046872">
    <property type="term" value="F:metal ion binding"/>
    <property type="evidence" value="ECO:0007669"/>
    <property type="project" value="UniProtKB-KW"/>
</dbReference>
<evidence type="ECO:0000256" key="1">
    <source>
        <dbReference type="ARBA" id="ARBA00001946"/>
    </source>
</evidence>
<evidence type="ECO:0000313" key="16">
    <source>
        <dbReference type="Proteomes" id="UP001149140"/>
    </source>
</evidence>
<comment type="cofactor">
    <cofactor evidence="1">
        <name>Mg(2+)</name>
        <dbReference type="ChEBI" id="CHEBI:18420"/>
    </cofactor>
</comment>
<dbReference type="InterPro" id="IPR002646">
    <property type="entry name" value="PolA_pol_head_dom"/>
</dbReference>
<keyword evidence="4 11" id="KW-0808">Transferase</keyword>
<feature type="domain" description="HD" evidence="13">
    <location>
        <begin position="231"/>
        <end position="369"/>
    </location>
</feature>
<keyword evidence="6" id="KW-0548">Nucleotidyltransferase</keyword>
<name>A0A9X3S596_9ACTN</name>
<dbReference type="AlphaFoldDB" id="A0A9X3S596"/>
<reference evidence="15" key="1">
    <citation type="submission" date="2022-10" db="EMBL/GenBank/DDBJ databases">
        <title>The WGS of Solirubrobacter ginsenosidimutans DSM 21036.</title>
        <authorList>
            <person name="Jiang Z."/>
        </authorList>
    </citation>
    <scope>NUCLEOTIDE SEQUENCE</scope>
    <source>
        <strain evidence="15">DSM 21036</strain>
    </source>
</reference>
<dbReference type="RefSeq" id="WP_270045863.1">
    <property type="nucleotide sequence ID" value="NZ_JAPDOD010000070.1"/>
</dbReference>
<dbReference type="Pfam" id="PF12627">
    <property type="entry name" value="PolyA_pol_RNAbd"/>
    <property type="match status" value="1"/>
</dbReference>
<evidence type="ECO:0000256" key="10">
    <source>
        <dbReference type="ARBA" id="ARBA00022884"/>
    </source>
</evidence>
<dbReference type="InterPro" id="IPR006674">
    <property type="entry name" value="HD_domain"/>
</dbReference>
<dbReference type="InterPro" id="IPR006675">
    <property type="entry name" value="HDIG_dom"/>
</dbReference>
<dbReference type="InterPro" id="IPR043519">
    <property type="entry name" value="NT_sf"/>
</dbReference>
<organism evidence="15 16">
    <name type="scientific">Solirubrobacter ginsenosidimutans</name>
    <dbReference type="NCBI Taxonomy" id="490573"/>
    <lineage>
        <taxon>Bacteria</taxon>
        <taxon>Bacillati</taxon>
        <taxon>Actinomycetota</taxon>
        <taxon>Thermoleophilia</taxon>
        <taxon>Solirubrobacterales</taxon>
        <taxon>Solirubrobacteraceae</taxon>
        <taxon>Solirubrobacter</taxon>
    </lineage>
</organism>
<evidence type="ECO:0000256" key="8">
    <source>
        <dbReference type="ARBA" id="ARBA00022741"/>
    </source>
</evidence>
<dbReference type="Pfam" id="PF01743">
    <property type="entry name" value="PolyA_pol"/>
    <property type="match status" value="1"/>
</dbReference>
<evidence type="ECO:0000256" key="11">
    <source>
        <dbReference type="RuleBase" id="RU003953"/>
    </source>
</evidence>
<dbReference type="PANTHER" id="PTHR47545">
    <property type="entry name" value="MULTIFUNCTIONAL CCA PROTEIN"/>
    <property type="match status" value="1"/>
</dbReference>
<keyword evidence="16" id="KW-1185">Reference proteome</keyword>
<dbReference type="GO" id="GO:0008033">
    <property type="term" value="P:tRNA processing"/>
    <property type="evidence" value="ECO:0007669"/>
    <property type="project" value="UniProtKB-KW"/>
</dbReference>
<evidence type="ECO:0000259" key="14">
    <source>
        <dbReference type="Pfam" id="PF12627"/>
    </source>
</evidence>
<evidence type="ECO:0000256" key="6">
    <source>
        <dbReference type="ARBA" id="ARBA00022695"/>
    </source>
</evidence>
<comment type="caution">
    <text evidence="15">The sequence shown here is derived from an EMBL/GenBank/DDBJ whole genome shotgun (WGS) entry which is preliminary data.</text>
</comment>
<evidence type="ECO:0000313" key="15">
    <source>
        <dbReference type="EMBL" id="MDA0166604.1"/>
    </source>
</evidence>
<sequence length="448" mass="49103">MSQALQAAREALAGEDAWLVGGAVRDKLLGRDTDDIDLAIPGDPKPYARKLARAVRGAAFELSGAFGAWRVVAPEHAWHVDLVTLRDDDIHQDLAHRDFTINAMAEPLAGGEVLDPHGGRDDLSKRLVRMVSAQALVDDPLRSLRAIRIAVELDLTLDAATGEAASANARGIEHVAHERVFAELKRIISAAAVLRGLQLLDEHGLTDVVLPELTRLKGIEQSQFHHLDVHDHTLEVLDEVTKLQRHPEYADLLGEPLADELTRGDAMRWAALLHDAAKPQTRDVLPGGRVTFLGHDREGAQLAKDVLGRLRSSSKLREYVAALIAHHLDAGFLVHRRPLDRRTLWRYLQATRPYSADTTIFTVADRLATRGKNAEQAIEAHLEVARELIAAAKEPIAPPLLRGDELVREAGIAPGPQLGTILAQLEEDRFAGAISTRQDALTRAKELT</sequence>
<keyword evidence="3" id="KW-0820">tRNA-binding</keyword>
<keyword evidence="9" id="KW-0460">Magnesium</keyword>
<dbReference type="Gene3D" id="3.30.460.10">
    <property type="entry name" value="Beta Polymerase, domain 2"/>
    <property type="match status" value="1"/>
</dbReference>
<feature type="domain" description="Poly A polymerase head" evidence="12">
    <location>
        <begin position="17"/>
        <end position="129"/>
    </location>
</feature>
<dbReference type="EMBL" id="JAPDOD010000070">
    <property type="protein sequence ID" value="MDA0166604.1"/>
    <property type="molecule type" value="Genomic_DNA"/>
</dbReference>
<dbReference type="InterPro" id="IPR050124">
    <property type="entry name" value="tRNA_CCA-adding_enzyme"/>
</dbReference>
<comment type="similarity">
    <text evidence="2 11">Belongs to the tRNA nucleotidyltransferase/poly(A) polymerase family.</text>
</comment>
<dbReference type="CDD" id="cd05398">
    <property type="entry name" value="NT_ClassII-CCAase"/>
    <property type="match status" value="1"/>
</dbReference>
<proteinExistence type="inferred from homology"/>
<dbReference type="GO" id="GO:0000166">
    <property type="term" value="F:nucleotide binding"/>
    <property type="evidence" value="ECO:0007669"/>
    <property type="project" value="UniProtKB-KW"/>
</dbReference>
<keyword evidence="5" id="KW-0819">tRNA processing</keyword>
<accession>A0A9X3S596</accession>
<evidence type="ECO:0000256" key="2">
    <source>
        <dbReference type="ARBA" id="ARBA00007265"/>
    </source>
</evidence>